<proteinExistence type="predicted"/>
<dbReference type="SUPFAM" id="SSF50969">
    <property type="entry name" value="YVTN repeat-like/Quinoprotein amine dehydrogenase"/>
    <property type="match status" value="1"/>
</dbReference>
<dbReference type="Proteomes" id="UP000768524">
    <property type="component" value="Unassembled WGS sequence"/>
</dbReference>
<reference evidence="2" key="1">
    <citation type="submission" date="2020-07" db="EMBL/GenBank/DDBJ databases">
        <title>A pangenomic view of the genus Pectobacterium provides insights into genome organization, phylogeny, and virulence.</title>
        <authorList>
            <person name="Jonkheer E."/>
            <person name="Brankovics B."/>
            <person name="Houwers I."/>
            <person name="Van Der Wolf J."/>
            <person name="Bonants P."/>
            <person name="Vreeburg R."/>
            <person name="Bollema R."/>
            <person name="De Haan J."/>
            <person name="Berke L."/>
            <person name="De Ridder D."/>
            <person name="Smit S."/>
            <person name="Van Der Lee T.A.J."/>
        </authorList>
    </citation>
    <scope>NUCLEOTIDE SEQUENCE</scope>
    <source>
        <strain evidence="2">NAK:433</strain>
    </source>
</reference>
<dbReference type="InterPro" id="IPR013211">
    <property type="entry name" value="LVIVD"/>
</dbReference>
<dbReference type="Pfam" id="PF08309">
    <property type="entry name" value="LVIVD"/>
    <property type="match status" value="1"/>
</dbReference>
<comment type="caution">
    <text evidence="2">The sequence shown here is derived from an EMBL/GenBank/DDBJ whole genome shotgun (WGS) entry which is preliminary data.</text>
</comment>
<protein>
    <submittedName>
        <fullName evidence="2">Uncharacterized protein</fullName>
    </submittedName>
</protein>
<sequence length="416" mass="45857">MASTPLPTPDYSRNMRLIGHSDQGGRPDGVQVMVNRGYAYIGHMVSQGVSIVDVRDARNPKPAGFIAAPPGTWNIHLQTHDDLLLVVNARDLFADASFAEEKVYYTRSVADTVSTKQQGKSWSAGLRIFDISTPDKPREISFLPLDGIGIHRIWYVGGRWAYVSALLDGYSDYIFLTIDLADPQRPEVAGRYWLPGMHTAGGETASWPEGKRYALHHAIISGDTAYGSWRDGGLTLLDVSDRTNPQLISHRNWSPPFGGGTHTALPLPDRDLLIVLDEAVLDNQEDGEKLIWVFDIREPSNPVSIATFPQPKEADYVKKGAHFGPHNLHENRPGSFISSSLIFATYQNAGVRAYDISNPYQPKETGALVPAAPARMVDKRPGRPQIIQSCDVFVDADGIIYSTDYNAGLSIIEYRG</sequence>
<dbReference type="InterPro" id="IPR011044">
    <property type="entry name" value="Quino_amine_DH_bsu"/>
</dbReference>
<accession>A0AAE3BDK2</accession>
<dbReference type="EMBL" id="JACGEP010000007">
    <property type="protein sequence ID" value="MBN3050499.1"/>
    <property type="molecule type" value="Genomic_DNA"/>
</dbReference>
<evidence type="ECO:0000313" key="3">
    <source>
        <dbReference type="Proteomes" id="UP000768524"/>
    </source>
</evidence>
<gene>
    <name evidence="2" type="ORF">H4F45_03145</name>
</gene>
<dbReference type="RefSeq" id="WP_205558978.1">
    <property type="nucleotide sequence ID" value="NZ_JACGEP010000007.1"/>
</dbReference>
<feature type="region of interest" description="Disordered" evidence="1">
    <location>
        <begin position="1"/>
        <end position="28"/>
    </location>
</feature>
<evidence type="ECO:0000256" key="1">
    <source>
        <dbReference type="SAM" id="MobiDB-lite"/>
    </source>
</evidence>
<evidence type="ECO:0000313" key="2">
    <source>
        <dbReference type="EMBL" id="MBN3050499.1"/>
    </source>
</evidence>
<organism evidence="2 3">
    <name type="scientific">Pectobacterium brasiliense</name>
    <dbReference type="NCBI Taxonomy" id="180957"/>
    <lineage>
        <taxon>Bacteria</taxon>
        <taxon>Pseudomonadati</taxon>
        <taxon>Pseudomonadota</taxon>
        <taxon>Gammaproteobacteria</taxon>
        <taxon>Enterobacterales</taxon>
        <taxon>Pectobacteriaceae</taxon>
        <taxon>Pectobacterium</taxon>
    </lineage>
</organism>
<name>A0AAE3BDK2_9GAMM</name>
<dbReference type="AlphaFoldDB" id="A0AAE3BDK2"/>